<dbReference type="InterPro" id="IPR036890">
    <property type="entry name" value="HATPase_C_sf"/>
</dbReference>
<feature type="region of interest" description="Disordered" evidence="16">
    <location>
        <begin position="491"/>
        <end position="523"/>
    </location>
</feature>
<dbReference type="SUPFAM" id="SSF55785">
    <property type="entry name" value="PYP-like sensor domain (PAS domain)"/>
    <property type="match status" value="1"/>
</dbReference>
<dbReference type="PROSITE" id="PS50113">
    <property type="entry name" value="PAC"/>
    <property type="match status" value="1"/>
</dbReference>
<dbReference type="CDD" id="cd00130">
    <property type="entry name" value="PAS"/>
    <property type="match status" value="1"/>
</dbReference>
<dbReference type="Gene3D" id="3.40.50.150">
    <property type="entry name" value="Vaccinia Virus protein VP39"/>
    <property type="match status" value="1"/>
</dbReference>
<dbReference type="SUPFAM" id="SSF52738">
    <property type="entry name" value="Methylesterase CheB, C-terminal domain"/>
    <property type="match status" value="1"/>
</dbReference>
<evidence type="ECO:0000256" key="4">
    <source>
        <dbReference type="ARBA" id="ARBA00012534"/>
    </source>
</evidence>
<feature type="active site" evidence="15">
    <location>
        <position position="60"/>
    </location>
</feature>
<evidence type="ECO:0000256" key="8">
    <source>
        <dbReference type="ARBA" id="ARBA00022630"/>
    </source>
</evidence>
<dbReference type="Pfam" id="PF01339">
    <property type="entry name" value="CheB_methylest"/>
    <property type="match status" value="1"/>
</dbReference>
<gene>
    <name evidence="20" type="ORF">ON753_02035</name>
</gene>
<evidence type="ECO:0000256" key="11">
    <source>
        <dbReference type="ARBA" id="ARBA00022691"/>
    </source>
</evidence>
<evidence type="ECO:0000259" key="17">
    <source>
        <dbReference type="PROSITE" id="PS50113"/>
    </source>
</evidence>
<keyword evidence="9" id="KW-0288">FMN</keyword>
<organism evidence="20 21">
    <name type="scientific">Roseibium salinum</name>
    <dbReference type="NCBI Taxonomy" id="1604349"/>
    <lineage>
        <taxon>Bacteria</taxon>
        <taxon>Pseudomonadati</taxon>
        <taxon>Pseudomonadota</taxon>
        <taxon>Alphaproteobacteria</taxon>
        <taxon>Hyphomicrobiales</taxon>
        <taxon>Stappiaceae</taxon>
        <taxon>Roseibium</taxon>
    </lineage>
</organism>
<keyword evidence="8" id="KW-0285">Flavoprotein</keyword>
<dbReference type="Pfam" id="PF01739">
    <property type="entry name" value="CheR"/>
    <property type="match status" value="1"/>
</dbReference>
<keyword evidence="12" id="KW-0547">Nucleotide-binding</keyword>
<dbReference type="Gene3D" id="3.30.565.10">
    <property type="entry name" value="Histidine kinase-like ATPase, C-terminal domain"/>
    <property type="match status" value="1"/>
</dbReference>
<feature type="domain" description="CheB-type methylesterase" evidence="18">
    <location>
        <begin position="20"/>
        <end position="199"/>
    </location>
</feature>
<dbReference type="EC" id="2.7.13.3" evidence="3"/>
<keyword evidence="21" id="KW-1185">Reference proteome</keyword>
<dbReference type="Gene3D" id="1.10.155.10">
    <property type="entry name" value="Chemotaxis receptor methyltransferase CheR, N-terminal domain"/>
    <property type="match status" value="1"/>
</dbReference>
<evidence type="ECO:0000256" key="14">
    <source>
        <dbReference type="ARBA" id="ARBA00022840"/>
    </source>
</evidence>
<dbReference type="InterPro" id="IPR035965">
    <property type="entry name" value="PAS-like_dom_sf"/>
</dbReference>
<evidence type="ECO:0000256" key="15">
    <source>
        <dbReference type="PROSITE-ProRule" id="PRU00050"/>
    </source>
</evidence>
<feature type="active site" evidence="15">
    <location>
        <position position="152"/>
    </location>
</feature>
<keyword evidence="11" id="KW-0949">S-adenosyl-L-methionine</keyword>
<dbReference type="Pfam" id="PF13596">
    <property type="entry name" value="PAS_10"/>
    <property type="match status" value="1"/>
</dbReference>
<accession>A0ABT3QWD0</accession>
<dbReference type="InterPro" id="IPR029063">
    <property type="entry name" value="SAM-dependent_MTases_sf"/>
</dbReference>
<evidence type="ECO:0000259" key="18">
    <source>
        <dbReference type="PROSITE" id="PS50122"/>
    </source>
</evidence>
<dbReference type="InterPro" id="IPR036804">
    <property type="entry name" value="CheR_N_sf"/>
</dbReference>
<dbReference type="SMART" id="SM00911">
    <property type="entry name" value="HWE_HK"/>
    <property type="match status" value="1"/>
</dbReference>
<protein>
    <recommendedName>
        <fullName evidence="5">Blue-light-activated histidine kinase</fullName>
        <ecNumber evidence="4">2.1.1.80</ecNumber>
        <ecNumber evidence="3">2.7.13.3</ecNumber>
    </recommendedName>
</protein>
<dbReference type="PRINTS" id="PR00996">
    <property type="entry name" value="CHERMTFRASE"/>
</dbReference>
<dbReference type="PANTHER" id="PTHR24422:SF27">
    <property type="entry name" value="PROTEIN-GLUTAMATE O-METHYLTRANSFERASE"/>
    <property type="match status" value="1"/>
</dbReference>
<feature type="compositionally biased region" description="Basic and acidic residues" evidence="16">
    <location>
        <begin position="11"/>
        <end position="20"/>
    </location>
</feature>
<keyword evidence="7" id="KW-0489">Methyltransferase</keyword>
<feature type="region of interest" description="Disordered" evidence="16">
    <location>
        <begin position="1"/>
        <end position="24"/>
    </location>
</feature>
<dbReference type="InterPro" id="IPR000673">
    <property type="entry name" value="Sig_transdc_resp-reg_Me-estase"/>
</dbReference>
<dbReference type="PANTHER" id="PTHR24422">
    <property type="entry name" value="CHEMOTAXIS PROTEIN METHYLTRANSFERASE"/>
    <property type="match status" value="1"/>
</dbReference>
<dbReference type="InterPro" id="IPR022641">
    <property type="entry name" value="CheR_N"/>
</dbReference>
<evidence type="ECO:0000256" key="1">
    <source>
        <dbReference type="ARBA" id="ARBA00000085"/>
    </source>
</evidence>
<keyword evidence="15" id="KW-0378">Hydrolase</keyword>
<keyword evidence="10" id="KW-0808">Transferase</keyword>
<dbReference type="Proteomes" id="UP001300261">
    <property type="component" value="Unassembled WGS sequence"/>
</dbReference>
<dbReference type="InterPro" id="IPR000700">
    <property type="entry name" value="PAS-assoc_C"/>
</dbReference>
<feature type="compositionally biased region" description="Basic and acidic residues" evidence="16">
    <location>
        <begin position="511"/>
        <end position="521"/>
    </location>
</feature>
<dbReference type="RefSeq" id="WP_265960885.1">
    <property type="nucleotide sequence ID" value="NZ_JAPEVI010000001.1"/>
</dbReference>
<evidence type="ECO:0000313" key="20">
    <source>
        <dbReference type="EMBL" id="MCX2721190.1"/>
    </source>
</evidence>
<dbReference type="InterPro" id="IPR050903">
    <property type="entry name" value="Bact_Chemotaxis_MeTrfase"/>
</dbReference>
<keyword evidence="13" id="KW-0418">Kinase</keyword>
<keyword evidence="14" id="KW-0067">ATP-binding</keyword>
<dbReference type="Gene3D" id="3.40.50.180">
    <property type="entry name" value="Methylesterase CheB, C-terminal domain"/>
    <property type="match status" value="1"/>
</dbReference>
<feature type="domain" description="PAC" evidence="17">
    <location>
        <begin position="804"/>
        <end position="856"/>
    </location>
</feature>
<comment type="catalytic activity">
    <reaction evidence="2">
        <text>L-glutamyl-[protein] + S-adenosyl-L-methionine = [protein]-L-glutamate 5-O-methyl ester + S-adenosyl-L-homocysteine</text>
        <dbReference type="Rhea" id="RHEA:24452"/>
        <dbReference type="Rhea" id="RHEA-COMP:10208"/>
        <dbReference type="Rhea" id="RHEA-COMP:10311"/>
        <dbReference type="ChEBI" id="CHEBI:29973"/>
        <dbReference type="ChEBI" id="CHEBI:57856"/>
        <dbReference type="ChEBI" id="CHEBI:59789"/>
        <dbReference type="ChEBI" id="CHEBI:82795"/>
        <dbReference type="EC" id="2.1.1.80"/>
    </reaction>
</comment>
<dbReference type="NCBIfam" id="TIGR00229">
    <property type="entry name" value="sensory_box"/>
    <property type="match status" value="1"/>
</dbReference>
<dbReference type="SUPFAM" id="SSF53335">
    <property type="entry name" value="S-adenosyl-L-methionine-dependent methyltransferases"/>
    <property type="match status" value="1"/>
</dbReference>
<evidence type="ECO:0000313" key="21">
    <source>
        <dbReference type="Proteomes" id="UP001300261"/>
    </source>
</evidence>
<evidence type="ECO:0000256" key="3">
    <source>
        <dbReference type="ARBA" id="ARBA00012438"/>
    </source>
</evidence>
<dbReference type="InterPro" id="IPR000780">
    <property type="entry name" value="CheR_MeTrfase"/>
</dbReference>
<dbReference type="EC" id="2.1.1.80" evidence="4"/>
<feature type="domain" description="CheR-type methyltransferase" evidence="19">
    <location>
        <begin position="212"/>
        <end position="486"/>
    </location>
</feature>
<dbReference type="Pfam" id="PF07536">
    <property type="entry name" value="HWE_HK"/>
    <property type="match status" value="1"/>
</dbReference>
<dbReference type="CDD" id="cd16434">
    <property type="entry name" value="CheB-CheR_fusion"/>
    <property type="match status" value="1"/>
</dbReference>
<keyword evidence="15" id="KW-0145">Chemotaxis</keyword>
<dbReference type="InterPro" id="IPR000014">
    <property type="entry name" value="PAS"/>
</dbReference>
<dbReference type="InterPro" id="IPR011102">
    <property type="entry name" value="Sig_transdc_His_kinase_HWE"/>
</dbReference>
<evidence type="ECO:0000256" key="6">
    <source>
        <dbReference type="ARBA" id="ARBA00022553"/>
    </source>
</evidence>
<dbReference type="PROSITE" id="PS50122">
    <property type="entry name" value="CHEB"/>
    <property type="match status" value="1"/>
</dbReference>
<comment type="caution">
    <text evidence="20">The sequence shown here is derived from an EMBL/GenBank/DDBJ whole genome shotgun (WGS) entry which is preliminary data.</text>
</comment>
<dbReference type="Pfam" id="PF03705">
    <property type="entry name" value="CheR_N"/>
    <property type="match status" value="1"/>
</dbReference>
<dbReference type="InterPro" id="IPR022642">
    <property type="entry name" value="CheR_C"/>
</dbReference>
<evidence type="ECO:0000256" key="9">
    <source>
        <dbReference type="ARBA" id="ARBA00022643"/>
    </source>
</evidence>
<evidence type="ECO:0000256" key="13">
    <source>
        <dbReference type="ARBA" id="ARBA00022777"/>
    </source>
</evidence>
<comment type="catalytic activity">
    <reaction evidence="1">
        <text>ATP + protein L-histidine = ADP + protein N-phospho-L-histidine.</text>
        <dbReference type="EC" id="2.7.13.3"/>
    </reaction>
</comment>
<dbReference type="PROSITE" id="PS50123">
    <property type="entry name" value="CHER"/>
    <property type="match status" value="1"/>
</dbReference>
<feature type="region of interest" description="Disordered" evidence="16">
    <location>
        <begin position="675"/>
        <end position="709"/>
    </location>
</feature>
<evidence type="ECO:0000256" key="2">
    <source>
        <dbReference type="ARBA" id="ARBA00001541"/>
    </source>
</evidence>
<dbReference type="InterPro" id="IPR035909">
    <property type="entry name" value="CheB_C"/>
</dbReference>
<feature type="active site" evidence="15">
    <location>
        <position position="33"/>
    </location>
</feature>
<evidence type="ECO:0000256" key="5">
    <source>
        <dbReference type="ARBA" id="ARBA00021740"/>
    </source>
</evidence>
<evidence type="ECO:0000256" key="16">
    <source>
        <dbReference type="SAM" id="MobiDB-lite"/>
    </source>
</evidence>
<dbReference type="SMART" id="SM00138">
    <property type="entry name" value="MeTrc"/>
    <property type="match status" value="1"/>
</dbReference>
<evidence type="ECO:0000259" key="19">
    <source>
        <dbReference type="PROSITE" id="PS50123"/>
    </source>
</evidence>
<name>A0ABT3QWD0_9HYPH</name>
<evidence type="ECO:0000256" key="10">
    <source>
        <dbReference type="ARBA" id="ARBA00022679"/>
    </source>
</evidence>
<dbReference type="Gene3D" id="3.30.450.20">
    <property type="entry name" value="PAS domain"/>
    <property type="match status" value="1"/>
</dbReference>
<proteinExistence type="predicted"/>
<feature type="compositionally biased region" description="Low complexity" evidence="16">
    <location>
        <begin position="687"/>
        <end position="700"/>
    </location>
</feature>
<evidence type="ECO:0000256" key="12">
    <source>
        <dbReference type="ARBA" id="ARBA00022741"/>
    </source>
</evidence>
<dbReference type="SUPFAM" id="SSF47757">
    <property type="entry name" value="Chemotaxis receptor methyltransferase CheR, N-terminal domain"/>
    <property type="match status" value="1"/>
</dbReference>
<keyword evidence="6" id="KW-0597">Phosphoprotein</keyword>
<reference evidence="20 21" key="1">
    <citation type="journal article" date="2016" name="Int. J. Syst. Evol. Microbiol.">
        <title>Labrenzia salina sp. nov., isolated from the rhizosphere of the halophyte Arthrocnemum macrostachyum.</title>
        <authorList>
            <person name="Camacho M."/>
            <person name="Redondo-Gomez S."/>
            <person name="Rodriguez-Llorente I."/>
            <person name="Rohde M."/>
            <person name="Sproer C."/>
            <person name="Schumann P."/>
            <person name="Klenk H.P."/>
            <person name="Montero-Calasanz M.D.C."/>
        </authorList>
    </citation>
    <scope>NUCLEOTIDE SEQUENCE [LARGE SCALE GENOMIC DNA]</scope>
    <source>
        <strain evidence="20 21">DSM 29163</strain>
    </source>
</reference>
<dbReference type="EMBL" id="JAPEVI010000001">
    <property type="protein sequence ID" value="MCX2721190.1"/>
    <property type="molecule type" value="Genomic_DNA"/>
</dbReference>
<evidence type="ECO:0000256" key="7">
    <source>
        <dbReference type="ARBA" id="ARBA00022603"/>
    </source>
</evidence>
<sequence>MTPKNSSGRAQRADSNRTEPVDVAPPIVGIGASAGGVSALQELVANIPRDSGLAWVLIQHMAPDRHSDLAGILGRKTDLPVREVVENTPIAANHIYLISPGRVMTVNKGVLLPVSDGDPLARRTSIDAFLISLAADQGDHAGCALLSGAGTDGTIGLKAVKEAGGLTLTQTLQSAEYDSMLLSALRTGLVDREVDICDMPGLFTDFLVHRRPIAREVEVGDGERLQICDILRKAVGHDFSGYKSNTMDRRIRRRMQMRGLSSLSDYVEHLMEDGREPSRLFRDLLIGVTQFFRDGEAFVALSERVLAEILEGKTEDDEVRIWVPGCATGEEVYSIAMLLLEKADQLESVPDIKIFGSDIDENALHVGRLGRYPQSIAADVTKERLERFFQREDGTFVVRPHVREICLFAQHNLLRDPPFSRIDLISCRNVLIYMDSALQKRLIPVFHYALRPNGILFMGPAENAGPNQKLFTEVERKHRIYRRIGESSRLPDFPIAAGDGKERGRQKHKERGNESRARNETQHAAQRLLERYSPAHVIVDSDFEILEASSGTGAFLELPRGRPNSNLAAMVRSELAIDIKSAVSQVLTTGKKLVRSDLTVETGQNRKHLTLSVEPLPADETGRPLCLVLFQTGSPVVPDTVTNERRRGGDDELIRILEQELQTTKERLQGTLEELETSNEELRASNEELSSVNEELQSSNEELETSKEELQSINEELRTVNSELGTRVDELSSANSDLKNLFSNTRIAMLFLDKDFRIRNFTPPAKPLFRLRDHDVGRPLDELAGRIDFEFLRTEVAQVIGTGDQIEHEVEATNGERQTLIMRMLPYRDEQDHIRGAVLTFVDITERKRIEEELASMVSELNHRVKNSLASVQAIVRQTADRVSTKQELLETLMGKLQAMSTTHGILSSAEWKGAGFEELASAVLAPFAEPTSTRLKLEGPSVELKPQVAVSLGLILQELATNAAKYGAWANENGCVSLHWATVDHDASSFRIDWRETDGPEVEPPETTGFGLEFITRSTEYELHGACKPEFLRDGFRCVLELPANSVLRARPDREP</sequence>